<reference evidence="1 2" key="1">
    <citation type="submission" date="2023-07" db="EMBL/GenBank/DDBJ databases">
        <title>Protaetiibacter sp. nov WY-16 isolated from soil.</title>
        <authorList>
            <person name="Liu B."/>
            <person name="Wan Y."/>
        </authorList>
    </citation>
    <scope>NUCLEOTIDE SEQUENCE [LARGE SCALE GENOMIC DNA]</scope>
    <source>
        <strain evidence="1 2">WY-16</strain>
    </source>
</reference>
<dbReference type="RefSeq" id="WP_305003939.1">
    <property type="nucleotide sequence ID" value="NZ_JAUQUB010000006.1"/>
</dbReference>
<proteinExistence type="predicted"/>
<dbReference type="EMBL" id="JAUQUB010000006">
    <property type="protein sequence ID" value="MDO7883513.1"/>
    <property type="molecule type" value="Genomic_DNA"/>
</dbReference>
<evidence type="ECO:0000313" key="2">
    <source>
        <dbReference type="Proteomes" id="UP001241072"/>
    </source>
</evidence>
<organism evidence="1 2">
    <name type="scientific">Antiquaquibacter soli</name>
    <dbReference type="NCBI Taxonomy" id="3064523"/>
    <lineage>
        <taxon>Bacteria</taxon>
        <taxon>Bacillati</taxon>
        <taxon>Actinomycetota</taxon>
        <taxon>Actinomycetes</taxon>
        <taxon>Micrococcales</taxon>
        <taxon>Microbacteriaceae</taxon>
        <taxon>Antiquaquibacter</taxon>
    </lineage>
</organism>
<comment type="caution">
    <text evidence="1">The sequence shown here is derived from an EMBL/GenBank/DDBJ whole genome shotgun (WGS) entry which is preliminary data.</text>
</comment>
<keyword evidence="2" id="KW-1185">Reference proteome</keyword>
<evidence type="ECO:0000313" key="1">
    <source>
        <dbReference type="EMBL" id="MDO7883513.1"/>
    </source>
</evidence>
<dbReference type="Proteomes" id="UP001241072">
    <property type="component" value="Unassembled WGS sequence"/>
</dbReference>
<sequence>MSAAEDLAASIIDFEAGGYPVGEVRHAVCECGSIRFGLLFDDEVGVAVRVCAECGEEFGMLDSDDHADEVDSVDEATCTCGGTEFLVAVGFAFAGDGEVRWVSVGLSCLADGVTGVYVDWKIDYVPTGGLSERV</sequence>
<accession>A0ABT9BR70</accession>
<protein>
    <submittedName>
        <fullName evidence="1">Uncharacterized protein</fullName>
    </submittedName>
</protein>
<name>A0ABT9BR70_9MICO</name>
<gene>
    <name evidence="1" type="ORF">Q5716_14870</name>
</gene>